<keyword evidence="10" id="KW-0812">Transmembrane</keyword>
<feature type="domain" description="MRH" evidence="11">
    <location>
        <begin position="382"/>
        <end position="508"/>
    </location>
</feature>
<evidence type="ECO:0000313" key="13">
    <source>
        <dbReference type="RefSeq" id="XP_035695447.1"/>
    </source>
</evidence>
<organism evidence="12 13">
    <name type="scientific">Branchiostoma floridae</name>
    <name type="common">Florida lancelet</name>
    <name type="synonym">Amphioxus</name>
    <dbReference type="NCBI Taxonomy" id="7739"/>
    <lineage>
        <taxon>Eukaryota</taxon>
        <taxon>Metazoa</taxon>
        <taxon>Chordata</taxon>
        <taxon>Cephalochordata</taxon>
        <taxon>Leptocardii</taxon>
        <taxon>Amphioxiformes</taxon>
        <taxon>Branchiostomatidae</taxon>
        <taxon>Branchiostoma</taxon>
    </lineage>
</organism>
<accession>A0A9J7N6W4</accession>
<evidence type="ECO:0000256" key="8">
    <source>
        <dbReference type="ARBA" id="ARBA00041661"/>
    </source>
</evidence>
<keyword evidence="3" id="KW-0677">Repeat</keyword>
<feature type="transmembrane region" description="Helical" evidence="10">
    <location>
        <begin position="21"/>
        <end position="40"/>
    </location>
</feature>
<feature type="domain" description="MRH" evidence="11">
    <location>
        <begin position="112"/>
        <end position="249"/>
    </location>
</feature>
<evidence type="ECO:0000256" key="2">
    <source>
        <dbReference type="ARBA" id="ARBA00022729"/>
    </source>
</evidence>
<keyword evidence="10" id="KW-1133">Transmembrane helix</keyword>
<dbReference type="InterPro" id="IPR009011">
    <property type="entry name" value="Man6P_isomerase_rcpt-bd_dom_sf"/>
</dbReference>
<evidence type="ECO:0000256" key="3">
    <source>
        <dbReference type="ARBA" id="ARBA00022737"/>
    </source>
</evidence>
<dbReference type="Pfam" id="PF07915">
    <property type="entry name" value="PRKCSH"/>
    <property type="match status" value="2"/>
</dbReference>
<reference evidence="13" key="2">
    <citation type="submission" date="2025-08" db="UniProtKB">
        <authorList>
            <consortium name="RefSeq"/>
        </authorList>
    </citation>
    <scope>IDENTIFICATION</scope>
    <source>
        <strain evidence="13">S238N-H82</strain>
        <tissue evidence="13">Testes</tissue>
    </source>
</reference>
<evidence type="ECO:0000256" key="10">
    <source>
        <dbReference type="SAM" id="Phobius"/>
    </source>
</evidence>
<dbReference type="OMA" id="HGKDDIY"/>
<name>A0A9J7N6W4_BRAFL</name>
<reference evidence="12" key="1">
    <citation type="journal article" date="2020" name="Nat. Ecol. Evol.">
        <title>Deeply conserved synteny resolves early events in vertebrate evolution.</title>
        <authorList>
            <person name="Simakov O."/>
            <person name="Marletaz F."/>
            <person name="Yue J.X."/>
            <person name="O'Connell B."/>
            <person name="Jenkins J."/>
            <person name="Brandt A."/>
            <person name="Calef R."/>
            <person name="Tung C.H."/>
            <person name="Huang T.K."/>
            <person name="Schmutz J."/>
            <person name="Satoh N."/>
            <person name="Yu J.K."/>
            <person name="Putnam N.H."/>
            <person name="Green R.E."/>
            <person name="Rokhsar D.S."/>
        </authorList>
    </citation>
    <scope>NUCLEOTIDE SEQUENCE [LARGE SCALE GENOMIC DNA]</scope>
    <source>
        <strain evidence="12">S238N-H82</strain>
    </source>
</reference>
<protein>
    <recommendedName>
        <fullName evidence="7">Endoplasmic reticulum lectin 1</fullName>
    </recommendedName>
    <alternativeName>
        <fullName evidence="8">ER lectin</fullName>
    </alternativeName>
</protein>
<gene>
    <name evidence="13" type="primary">LOC118429141</name>
</gene>
<dbReference type="GeneID" id="118429141"/>
<feature type="compositionally biased region" description="Polar residues" evidence="9">
    <location>
        <begin position="350"/>
        <end position="364"/>
    </location>
</feature>
<dbReference type="GO" id="GO:0005788">
    <property type="term" value="C:endoplasmic reticulum lumen"/>
    <property type="evidence" value="ECO:0000318"/>
    <property type="project" value="GO_Central"/>
</dbReference>
<keyword evidence="12" id="KW-1185">Reference proteome</keyword>
<dbReference type="KEGG" id="bfo:118429141"/>
<dbReference type="FunFam" id="2.70.130.10:FF:000003">
    <property type="entry name" value="Endoplasmic reticulum lectin 1"/>
    <property type="match status" value="1"/>
</dbReference>
<evidence type="ECO:0000256" key="9">
    <source>
        <dbReference type="SAM" id="MobiDB-lite"/>
    </source>
</evidence>
<dbReference type="OrthoDB" id="239053at2759"/>
<evidence type="ECO:0000256" key="7">
    <source>
        <dbReference type="ARBA" id="ARBA00041108"/>
    </source>
</evidence>
<evidence type="ECO:0000256" key="6">
    <source>
        <dbReference type="ARBA" id="ARBA00037585"/>
    </source>
</evidence>
<dbReference type="FunFam" id="2.70.130.10:FF:000001">
    <property type="entry name" value="Endoplasmic reticulum lectin 1"/>
    <property type="match status" value="1"/>
</dbReference>
<dbReference type="RefSeq" id="XP_035695447.1">
    <property type="nucleotide sequence ID" value="XM_035839554.1"/>
</dbReference>
<evidence type="ECO:0000259" key="11">
    <source>
        <dbReference type="PROSITE" id="PS51914"/>
    </source>
</evidence>
<keyword evidence="5" id="KW-1015">Disulfide bond</keyword>
<dbReference type="PANTHER" id="PTHR15414">
    <property type="entry name" value="OS-9-RELATED"/>
    <property type="match status" value="1"/>
</dbReference>
<evidence type="ECO:0000256" key="5">
    <source>
        <dbReference type="ARBA" id="ARBA00023157"/>
    </source>
</evidence>
<dbReference type="SUPFAM" id="SSF50911">
    <property type="entry name" value="Mannose 6-phosphate receptor domain"/>
    <property type="match status" value="2"/>
</dbReference>
<feature type="region of interest" description="Disordered" evidence="9">
    <location>
        <begin position="315"/>
        <end position="364"/>
    </location>
</feature>
<comment type="function">
    <text evidence="6">Probable lectin that binds selectively to improperly folded lumenal proteins. May function in endoplasmic reticulum quality control and endoplasmic reticulum-associated degradation (ERAD) of both non-glycosylated proteins and glycoproteins.</text>
</comment>
<dbReference type="PROSITE" id="PS51914">
    <property type="entry name" value="MRH"/>
    <property type="match status" value="2"/>
</dbReference>
<dbReference type="InterPro" id="IPR045149">
    <property type="entry name" value="OS-9-like"/>
</dbReference>
<keyword evidence="10" id="KW-0472">Membrane</keyword>
<dbReference type="PANTHER" id="PTHR15414:SF0">
    <property type="entry name" value="ENDOPLASMIC RETICULUM LECTIN 1"/>
    <property type="match status" value="1"/>
</dbReference>
<dbReference type="InterPro" id="IPR044865">
    <property type="entry name" value="MRH_dom"/>
</dbReference>
<proteinExistence type="predicted"/>
<dbReference type="GO" id="GO:0030968">
    <property type="term" value="P:endoplasmic reticulum unfolded protein response"/>
    <property type="evidence" value="ECO:0007669"/>
    <property type="project" value="InterPro"/>
</dbReference>
<dbReference type="GO" id="GO:0030970">
    <property type="term" value="P:retrograde protein transport, ER to cytosol"/>
    <property type="evidence" value="ECO:0000318"/>
    <property type="project" value="GO_Central"/>
</dbReference>
<keyword evidence="2" id="KW-0732">Signal</keyword>
<comment type="subcellular location">
    <subcellularLocation>
        <location evidence="1">Endoplasmic reticulum lumen</location>
    </subcellularLocation>
</comment>
<dbReference type="Gene3D" id="2.70.130.10">
    <property type="entry name" value="Mannose-6-phosphate receptor binding domain"/>
    <property type="match status" value="2"/>
</dbReference>
<keyword evidence="4" id="KW-0256">Endoplasmic reticulum</keyword>
<sequence length="528" mass="60161">MDWEVLYRVPMYAWTVRNIRMMYILVWSALALTVCGYNQFDDSVLFHLSWPGPELESPPPGSRIAETIEVSTADNERYRCTLPVPLSETEDSEEEYLGLSAAQLMKPIYRQVSCTYRIETYWTYELCHGKYIRQYHEEKETGKKIKLQEYYLGRFQSAEDASKQKPPPEEGKQGKTEMVPYRKLDGIDMPFFPEFMADGTPCDLKSGVPRTALILYMCHPDSKNEIVSVEEVTTCNYEIIVFTPLLCQHPDYRQKDTPVNNIHCHAISDAPVKPKTLQQVEREAQQIQTQSQRARQRSGAGSVVFKTVVQYHTHKARQRSGAGSVHYHKKQDPTGPVDPGPLKAKLPSKLPTQSSSSEQATKGFQITSLTDRQVLEEFLRGEYCLKGGTGWWKHEFCYGKHVQQYHEDQKLGNTVISIGTWNKQEHLDWAKDNPGQATPRRNRDDGKVRMVTHYYGHGDVCDVTGRPREVLVKLKCKTSDKHSVTIYLIEPNTCEYILGVESPIICSLLDTADENGLLSVPSDTVKGP</sequence>
<evidence type="ECO:0000256" key="1">
    <source>
        <dbReference type="ARBA" id="ARBA00004319"/>
    </source>
</evidence>
<evidence type="ECO:0000313" key="12">
    <source>
        <dbReference type="Proteomes" id="UP000001554"/>
    </source>
</evidence>
<dbReference type="AlphaFoldDB" id="A0A9J7N6W4"/>
<evidence type="ECO:0000256" key="4">
    <source>
        <dbReference type="ARBA" id="ARBA00022824"/>
    </source>
</evidence>
<dbReference type="InterPro" id="IPR012913">
    <property type="entry name" value="OS9-like_dom"/>
</dbReference>
<dbReference type="Proteomes" id="UP000001554">
    <property type="component" value="Chromosome 1"/>
</dbReference>